<keyword evidence="5" id="KW-1185">Reference proteome</keyword>
<dbReference type="OrthoDB" id="9806249at2"/>
<feature type="domain" description="Carbohydrate kinase PfkB" evidence="3">
    <location>
        <begin position="5"/>
        <end position="290"/>
    </location>
</feature>
<dbReference type="RefSeq" id="WP_093310099.1">
    <property type="nucleotide sequence ID" value="NZ_FNPV01000001.1"/>
</dbReference>
<gene>
    <name evidence="4" type="ORF">SAMN05192546_101227</name>
</gene>
<keyword evidence="1" id="KW-0808">Transferase</keyword>
<keyword evidence="2 4" id="KW-0418">Kinase</keyword>
<name>A0A1H3IPU2_9FIRM</name>
<dbReference type="PANTHER" id="PTHR10584:SF166">
    <property type="entry name" value="RIBOKINASE"/>
    <property type="match status" value="1"/>
</dbReference>
<organism evidence="4 5">
    <name type="scientific">Tindallia californiensis</name>
    <dbReference type="NCBI Taxonomy" id="159292"/>
    <lineage>
        <taxon>Bacteria</taxon>
        <taxon>Bacillati</taxon>
        <taxon>Bacillota</taxon>
        <taxon>Clostridia</taxon>
        <taxon>Peptostreptococcales</taxon>
        <taxon>Tindalliaceae</taxon>
        <taxon>Tindallia</taxon>
    </lineage>
</organism>
<dbReference type="Proteomes" id="UP000199230">
    <property type="component" value="Unassembled WGS sequence"/>
</dbReference>
<dbReference type="EMBL" id="FNPV01000001">
    <property type="protein sequence ID" value="SDY29325.1"/>
    <property type="molecule type" value="Genomic_DNA"/>
</dbReference>
<dbReference type="InterPro" id="IPR029056">
    <property type="entry name" value="Ribokinase-like"/>
</dbReference>
<sequence length="308" mass="33570">MSQWVAAIGASNIDIHGFSNEPVIMEDSNPGKIHTCPGGVSRNISENLTRLGVHTKLMTALGDDINGLQIRESCKNLNIDLSMSLEVPGHHSSTYMALMDTDGEMILALSDMRILDKLTVSHLKKHHDALVNSSAIVMDAGLPTETMHYITSTYSSKKTFLDPVSVKKCYRMEKFTGQFYCLKLNRLEASYLSGITINNEKTLQASAESLLNLGVNRVYISLGADGIFYAEAGNSGLISAPTVKIANATGAGDAVTAAVIWGELQEWSMRDISRFAIGAATITISCNKTVSEHMNTQKIKELLKEKIR</sequence>
<reference evidence="4 5" key="1">
    <citation type="submission" date="2016-10" db="EMBL/GenBank/DDBJ databases">
        <authorList>
            <person name="de Groot N.N."/>
        </authorList>
    </citation>
    <scope>NUCLEOTIDE SEQUENCE [LARGE SCALE GENOMIC DNA]</scope>
    <source>
        <strain evidence="4 5">APO</strain>
    </source>
</reference>
<evidence type="ECO:0000313" key="4">
    <source>
        <dbReference type="EMBL" id="SDY29325.1"/>
    </source>
</evidence>
<evidence type="ECO:0000259" key="3">
    <source>
        <dbReference type="Pfam" id="PF00294"/>
    </source>
</evidence>
<dbReference type="STRING" id="159292.SAMN05192546_101227"/>
<proteinExistence type="predicted"/>
<dbReference type="CDD" id="cd01941">
    <property type="entry name" value="YeiC_kinase_like"/>
    <property type="match status" value="1"/>
</dbReference>
<dbReference type="SUPFAM" id="SSF53613">
    <property type="entry name" value="Ribokinase-like"/>
    <property type="match status" value="1"/>
</dbReference>
<evidence type="ECO:0000256" key="2">
    <source>
        <dbReference type="ARBA" id="ARBA00022777"/>
    </source>
</evidence>
<dbReference type="PANTHER" id="PTHR10584">
    <property type="entry name" value="SUGAR KINASE"/>
    <property type="match status" value="1"/>
</dbReference>
<dbReference type="Pfam" id="PF00294">
    <property type="entry name" value="PfkB"/>
    <property type="match status" value="1"/>
</dbReference>
<protein>
    <submittedName>
        <fullName evidence="4">Pseudouridine kinase</fullName>
    </submittedName>
</protein>
<dbReference type="Gene3D" id="3.40.1190.20">
    <property type="match status" value="1"/>
</dbReference>
<dbReference type="InterPro" id="IPR011611">
    <property type="entry name" value="PfkB_dom"/>
</dbReference>
<evidence type="ECO:0000256" key="1">
    <source>
        <dbReference type="ARBA" id="ARBA00022679"/>
    </source>
</evidence>
<dbReference type="GO" id="GO:0016301">
    <property type="term" value="F:kinase activity"/>
    <property type="evidence" value="ECO:0007669"/>
    <property type="project" value="UniProtKB-KW"/>
</dbReference>
<accession>A0A1H3IPU2</accession>
<dbReference type="AlphaFoldDB" id="A0A1H3IPU2"/>
<evidence type="ECO:0000313" key="5">
    <source>
        <dbReference type="Proteomes" id="UP000199230"/>
    </source>
</evidence>